<organism evidence="5 6">
    <name type="scientific">Hyalangium minutum</name>
    <dbReference type="NCBI Taxonomy" id="394096"/>
    <lineage>
        <taxon>Bacteria</taxon>
        <taxon>Pseudomonadati</taxon>
        <taxon>Myxococcota</taxon>
        <taxon>Myxococcia</taxon>
        <taxon>Myxococcales</taxon>
        <taxon>Cystobacterineae</taxon>
        <taxon>Archangiaceae</taxon>
        <taxon>Hyalangium</taxon>
    </lineage>
</organism>
<dbReference type="Proteomes" id="UP000028725">
    <property type="component" value="Unassembled WGS sequence"/>
</dbReference>
<dbReference type="Pfam" id="PF06977">
    <property type="entry name" value="SdiA-regulated"/>
    <property type="match status" value="1"/>
</dbReference>
<name>A0A085WXQ8_9BACT</name>
<dbReference type="InterPro" id="IPR015943">
    <property type="entry name" value="WD40/YVTN_repeat-like_dom_sf"/>
</dbReference>
<feature type="region of interest" description="Disordered" evidence="4">
    <location>
        <begin position="1"/>
        <end position="27"/>
    </location>
</feature>
<gene>
    <name evidence="5" type="ORF">DB31_0734</name>
</gene>
<keyword evidence="2" id="KW-1003">Cell membrane</keyword>
<keyword evidence="3" id="KW-0472">Membrane</keyword>
<evidence type="ECO:0000256" key="3">
    <source>
        <dbReference type="ARBA" id="ARBA00023136"/>
    </source>
</evidence>
<dbReference type="AlphaFoldDB" id="A0A085WXQ8"/>
<dbReference type="InterPro" id="IPR009722">
    <property type="entry name" value="YjiK/CarP"/>
</dbReference>
<dbReference type="STRING" id="394096.DB31_0734"/>
<sequence length="267" mass="28704">MPAPIASSPVEVRPSAPSSERQAELPFGPSAQVRSVLPVHSKAVKEPSGIAFHPGRGTLFVVGDHGDVAELTRDGKVLRSAKLGSRGFEGVTVGPNGRLFVLEEKKSPKLYALDPDSLKIQAEYEVDTKIHGQRIIGDDANKSAEGVCYVPEQLAFYCVNQQPPRLVKLKVPLDKKDGKAKAVEAIDLSTVIEYQASDITYDRASGHFLITESSSGEGLGWVYELTLEGKLVRKMPLPGKRAEGLALDDTGRAFIADDAGGVLCVER</sequence>
<comment type="subcellular location">
    <subcellularLocation>
        <location evidence="1">Cell membrane</location>
    </subcellularLocation>
</comment>
<evidence type="ECO:0000313" key="6">
    <source>
        <dbReference type="Proteomes" id="UP000028725"/>
    </source>
</evidence>
<evidence type="ECO:0000256" key="1">
    <source>
        <dbReference type="ARBA" id="ARBA00004236"/>
    </source>
</evidence>
<dbReference type="Gene3D" id="2.130.10.10">
    <property type="entry name" value="YVTN repeat-like/Quinoprotein amine dehydrogenase"/>
    <property type="match status" value="1"/>
</dbReference>
<dbReference type="EMBL" id="JMCB01000001">
    <property type="protein sequence ID" value="KFE72471.1"/>
    <property type="molecule type" value="Genomic_DNA"/>
</dbReference>
<keyword evidence="6" id="KW-1185">Reference proteome</keyword>
<proteinExistence type="predicted"/>
<protein>
    <submittedName>
        <fullName evidence="5">Uncharacterized protein</fullName>
    </submittedName>
</protein>
<comment type="caution">
    <text evidence="5">The sequence shown here is derived from an EMBL/GenBank/DDBJ whole genome shotgun (WGS) entry which is preliminary data.</text>
</comment>
<dbReference type="SUPFAM" id="SSF63829">
    <property type="entry name" value="Calcium-dependent phosphotriesterase"/>
    <property type="match status" value="1"/>
</dbReference>
<dbReference type="GO" id="GO:0005886">
    <property type="term" value="C:plasma membrane"/>
    <property type="evidence" value="ECO:0007669"/>
    <property type="project" value="UniProtKB-SubCell"/>
</dbReference>
<evidence type="ECO:0000256" key="4">
    <source>
        <dbReference type="SAM" id="MobiDB-lite"/>
    </source>
</evidence>
<evidence type="ECO:0000313" key="5">
    <source>
        <dbReference type="EMBL" id="KFE72471.1"/>
    </source>
</evidence>
<accession>A0A085WXQ8</accession>
<reference evidence="5 6" key="1">
    <citation type="submission" date="2014-04" db="EMBL/GenBank/DDBJ databases">
        <title>Genome assembly of Hyalangium minutum DSM 14724.</title>
        <authorList>
            <person name="Sharma G."/>
            <person name="Subramanian S."/>
        </authorList>
    </citation>
    <scope>NUCLEOTIDE SEQUENCE [LARGE SCALE GENOMIC DNA]</scope>
    <source>
        <strain evidence="5 6">DSM 14724</strain>
    </source>
</reference>
<evidence type="ECO:0000256" key="2">
    <source>
        <dbReference type="ARBA" id="ARBA00022475"/>
    </source>
</evidence>
<dbReference type="RefSeq" id="WP_044181833.1">
    <property type="nucleotide sequence ID" value="NZ_JMCB01000001.1"/>
</dbReference>